<evidence type="ECO:0000313" key="2">
    <source>
        <dbReference type="Proteomes" id="UP000637359"/>
    </source>
</evidence>
<name>A0A923L940_9BACI</name>
<dbReference type="Proteomes" id="UP000637359">
    <property type="component" value="Unassembled WGS sequence"/>
</dbReference>
<organism evidence="1 2">
    <name type="scientific">Ornithinibacillus hominis</name>
    <dbReference type="NCBI Taxonomy" id="2763055"/>
    <lineage>
        <taxon>Bacteria</taxon>
        <taxon>Bacillati</taxon>
        <taxon>Bacillota</taxon>
        <taxon>Bacilli</taxon>
        <taxon>Bacillales</taxon>
        <taxon>Bacillaceae</taxon>
        <taxon>Ornithinibacillus</taxon>
    </lineage>
</organism>
<gene>
    <name evidence="1" type="ORF">H8S33_18780</name>
</gene>
<dbReference type="EMBL" id="JACOOL010000022">
    <property type="protein sequence ID" value="MBC5638820.1"/>
    <property type="molecule type" value="Genomic_DNA"/>
</dbReference>
<sequence>MLETLSFIGDRLGDENITWGVGGSLLLSFYNIIDKPNDIDILVDERNATKFNEIMSSIGKPKEALSANPFRTKYFSKYKINGIDIDVMGGFAIQHGEGIYKLSLQQASIVAHKKLHGIDIPLCSLEDWYTLYLLIPDKQEKAMLIEKYFRTHGVTYPHLLKEAMNHSLPLEVKGRIDKLLS</sequence>
<reference evidence="1" key="1">
    <citation type="submission" date="2020-08" db="EMBL/GenBank/DDBJ databases">
        <title>Genome public.</title>
        <authorList>
            <person name="Liu C."/>
            <person name="Sun Q."/>
        </authorList>
    </citation>
    <scope>NUCLEOTIDE SEQUENCE</scope>
    <source>
        <strain evidence="1">BX22</strain>
    </source>
</reference>
<dbReference type="Pfam" id="PF10706">
    <property type="entry name" value="Aminoglyc_resit"/>
    <property type="match status" value="1"/>
</dbReference>
<accession>A0A923L940</accession>
<dbReference type="AlphaFoldDB" id="A0A923L940"/>
<dbReference type="SUPFAM" id="SSF81301">
    <property type="entry name" value="Nucleotidyltransferase"/>
    <property type="match status" value="1"/>
</dbReference>
<proteinExistence type="predicted"/>
<comment type="caution">
    <text evidence="1">The sequence shown here is derived from an EMBL/GenBank/DDBJ whole genome shotgun (WGS) entry which is preliminary data.</text>
</comment>
<dbReference type="InterPro" id="IPR043519">
    <property type="entry name" value="NT_sf"/>
</dbReference>
<dbReference type="Gene3D" id="3.30.460.40">
    <property type="match status" value="1"/>
</dbReference>
<protein>
    <submittedName>
        <fullName evidence="1">Uncharacterized protein</fullName>
    </submittedName>
</protein>
<evidence type="ECO:0000313" key="1">
    <source>
        <dbReference type="EMBL" id="MBC5638820.1"/>
    </source>
</evidence>
<keyword evidence="2" id="KW-1185">Reference proteome</keyword>
<dbReference type="RefSeq" id="WP_186871514.1">
    <property type="nucleotide sequence ID" value="NZ_JACOOL010000022.1"/>
</dbReference>
<dbReference type="InterPro" id="IPR019646">
    <property type="entry name" value="Aminoglyc_AdlTrfase"/>
</dbReference>